<organism evidence="1 2">
    <name type="scientific">Hypoxylon rubiginosum</name>
    <dbReference type="NCBI Taxonomy" id="110542"/>
    <lineage>
        <taxon>Eukaryota</taxon>
        <taxon>Fungi</taxon>
        <taxon>Dikarya</taxon>
        <taxon>Ascomycota</taxon>
        <taxon>Pezizomycotina</taxon>
        <taxon>Sordariomycetes</taxon>
        <taxon>Xylariomycetidae</taxon>
        <taxon>Xylariales</taxon>
        <taxon>Hypoxylaceae</taxon>
        <taxon>Hypoxylon</taxon>
    </lineage>
</organism>
<evidence type="ECO:0000313" key="1">
    <source>
        <dbReference type="EMBL" id="KAI6083466.1"/>
    </source>
</evidence>
<protein>
    <submittedName>
        <fullName evidence="1">Uncharacterized protein</fullName>
    </submittedName>
</protein>
<dbReference type="EMBL" id="MU394351">
    <property type="protein sequence ID" value="KAI6083466.1"/>
    <property type="molecule type" value="Genomic_DNA"/>
</dbReference>
<reference evidence="1 2" key="1">
    <citation type="journal article" date="2022" name="New Phytol.">
        <title>Ecological generalism drives hyperdiversity of secondary metabolite gene clusters in xylarialean endophytes.</title>
        <authorList>
            <person name="Franco M.E.E."/>
            <person name="Wisecaver J.H."/>
            <person name="Arnold A.E."/>
            <person name="Ju Y.M."/>
            <person name="Slot J.C."/>
            <person name="Ahrendt S."/>
            <person name="Moore L.P."/>
            <person name="Eastman K.E."/>
            <person name="Scott K."/>
            <person name="Konkel Z."/>
            <person name="Mondo S.J."/>
            <person name="Kuo A."/>
            <person name="Hayes R.D."/>
            <person name="Haridas S."/>
            <person name="Andreopoulos B."/>
            <person name="Riley R."/>
            <person name="LaButti K."/>
            <person name="Pangilinan J."/>
            <person name="Lipzen A."/>
            <person name="Amirebrahimi M."/>
            <person name="Yan J."/>
            <person name="Adam C."/>
            <person name="Keymanesh K."/>
            <person name="Ng V."/>
            <person name="Louie K."/>
            <person name="Northen T."/>
            <person name="Drula E."/>
            <person name="Henrissat B."/>
            <person name="Hsieh H.M."/>
            <person name="Youens-Clark K."/>
            <person name="Lutzoni F."/>
            <person name="Miadlikowska J."/>
            <person name="Eastwood D.C."/>
            <person name="Hamelin R.C."/>
            <person name="Grigoriev I.V."/>
            <person name="U'Ren J.M."/>
        </authorList>
    </citation>
    <scope>NUCLEOTIDE SEQUENCE [LARGE SCALE GENOMIC DNA]</scope>
    <source>
        <strain evidence="1 2">ER1909</strain>
    </source>
</reference>
<gene>
    <name evidence="1" type="ORF">F4821DRAFT_191611</name>
</gene>
<accession>A0ACC0CSV9</accession>
<name>A0ACC0CSV9_9PEZI</name>
<sequence>MSFADIIQSSEESGDLETFGVALQSINFWGPSEMNPRNMQENCVSVAIAHMEFYETVHDLWNAVYQKDLVDKALDFDQMLDLLKHTGMKYEWKKYSSQIRQDGTIEMSAYDNFARDAQGLDQKLPSLIAFMRFDATGHAVNLERATPDYQSLADVAFKDYQHDSMGADARADAQQAESIILLWKSGFVDTSQSQKLNREWTRRIILESHRMSEHGGRKPGREFDGYSEIPRPIPHFSDNPLPKMGGSNQQ</sequence>
<comment type="caution">
    <text evidence="1">The sequence shown here is derived from an EMBL/GenBank/DDBJ whole genome shotgun (WGS) entry which is preliminary data.</text>
</comment>
<proteinExistence type="predicted"/>
<evidence type="ECO:0000313" key="2">
    <source>
        <dbReference type="Proteomes" id="UP001497680"/>
    </source>
</evidence>
<keyword evidence="2" id="KW-1185">Reference proteome</keyword>
<dbReference type="Proteomes" id="UP001497680">
    <property type="component" value="Unassembled WGS sequence"/>
</dbReference>